<protein>
    <recommendedName>
        <fullName evidence="2">F-box domain-containing protein</fullName>
    </recommendedName>
</protein>
<evidence type="ECO:0000259" key="2">
    <source>
        <dbReference type="PROSITE" id="PS50181"/>
    </source>
</evidence>
<dbReference type="InterPro" id="IPR036047">
    <property type="entry name" value="F-box-like_dom_sf"/>
</dbReference>
<dbReference type="AlphaFoldDB" id="A0A3Q3QBL5"/>
<accession>A0A3Q3QBL5</accession>
<dbReference type="PROSITE" id="PS50181">
    <property type="entry name" value="FBOX"/>
    <property type="match status" value="1"/>
</dbReference>
<reference evidence="3" key="1">
    <citation type="submission" date="2025-08" db="UniProtKB">
        <authorList>
            <consortium name="Ensembl"/>
        </authorList>
    </citation>
    <scope>IDENTIFICATION</scope>
</reference>
<dbReference type="InterPro" id="IPR001810">
    <property type="entry name" value="F-box_dom"/>
</dbReference>
<keyword evidence="1" id="KW-0472">Membrane</keyword>
<name>A0A3Q3QBL5_MONAL</name>
<feature type="domain" description="F-box" evidence="2">
    <location>
        <begin position="1"/>
        <end position="31"/>
    </location>
</feature>
<reference evidence="3" key="2">
    <citation type="submission" date="2025-09" db="UniProtKB">
        <authorList>
            <consortium name="Ensembl"/>
        </authorList>
    </citation>
    <scope>IDENTIFICATION</scope>
</reference>
<dbReference type="Ensembl" id="ENSMALT00000009020.1">
    <property type="protein sequence ID" value="ENSMALP00000008836.1"/>
    <property type="gene ID" value="ENSMALG00000006295.1"/>
</dbReference>
<dbReference type="SMART" id="SM00256">
    <property type="entry name" value="FBOX"/>
    <property type="match status" value="1"/>
</dbReference>
<evidence type="ECO:0000313" key="3">
    <source>
        <dbReference type="Ensembl" id="ENSMALP00000008836.1"/>
    </source>
</evidence>
<dbReference type="SUPFAM" id="SSF81383">
    <property type="entry name" value="F-box domain"/>
    <property type="match status" value="1"/>
</dbReference>
<evidence type="ECO:0000256" key="1">
    <source>
        <dbReference type="SAM" id="Phobius"/>
    </source>
</evidence>
<keyword evidence="4" id="KW-1185">Reference proteome</keyword>
<dbReference type="Proteomes" id="UP000261600">
    <property type="component" value="Unplaced"/>
</dbReference>
<evidence type="ECO:0000313" key="4">
    <source>
        <dbReference type="Proteomes" id="UP000261600"/>
    </source>
</evidence>
<feature type="transmembrane region" description="Helical" evidence="1">
    <location>
        <begin position="32"/>
        <end position="53"/>
    </location>
</feature>
<sequence length="55" mass="6226">MLLFQLPEDVLYHILSYLDCRSLRRLSGVCKAIYPALCTLTLTLYSMAGNLFLAT</sequence>
<keyword evidence="1" id="KW-1133">Transmembrane helix</keyword>
<organism evidence="3 4">
    <name type="scientific">Monopterus albus</name>
    <name type="common">Swamp eel</name>
    <dbReference type="NCBI Taxonomy" id="43700"/>
    <lineage>
        <taxon>Eukaryota</taxon>
        <taxon>Metazoa</taxon>
        <taxon>Chordata</taxon>
        <taxon>Craniata</taxon>
        <taxon>Vertebrata</taxon>
        <taxon>Euteleostomi</taxon>
        <taxon>Actinopterygii</taxon>
        <taxon>Neopterygii</taxon>
        <taxon>Teleostei</taxon>
        <taxon>Neoteleostei</taxon>
        <taxon>Acanthomorphata</taxon>
        <taxon>Anabantaria</taxon>
        <taxon>Synbranchiformes</taxon>
        <taxon>Synbranchidae</taxon>
        <taxon>Monopterus</taxon>
    </lineage>
</organism>
<dbReference type="Gene3D" id="1.20.1280.50">
    <property type="match status" value="1"/>
</dbReference>
<dbReference type="Pfam" id="PF12937">
    <property type="entry name" value="F-box-like"/>
    <property type="match status" value="1"/>
</dbReference>
<keyword evidence="1" id="KW-0812">Transmembrane</keyword>
<dbReference type="CDD" id="cd09917">
    <property type="entry name" value="F-box_SF"/>
    <property type="match status" value="1"/>
</dbReference>
<proteinExistence type="predicted"/>